<comment type="caution">
    <text evidence="3">The sequence shown here is derived from an EMBL/GenBank/DDBJ whole genome shotgun (WGS) entry which is preliminary data.</text>
</comment>
<dbReference type="InterPro" id="IPR056884">
    <property type="entry name" value="NPHP3-like_N"/>
</dbReference>
<organism evidence="3 4">
    <name type="scientific">Leucocoprinus birnbaumii</name>
    <dbReference type="NCBI Taxonomy" id="56174"/>
    <lineage>
        <taxon>Eukaryota</taxon>
        <taxon>Fungi</taxon>
        <taxon>Dikarya</taxon>
        <taxon>Basidiomycota</taxon>
        <taxon>Agaricomycotina</taxon>
        <taxon>Agaricomycetes</taxon>
        <taxon>Agaricomycetidae</taxon>
        <taxon>Agaricales</taxon>
        <taxon>Agaricineae</taxon>
        <taxon>Agaricaceae</taxon>
        <taxon>Leucocoprinus</taxon>
    </lineage>
</organism>
<dbReference type="AlphaFoldDB" id="A0AAD5YLV9"/>
<gene>
    <name evidence="3" type="ORF">NP233_g9837</name>
</gene>
<evidence type="ECO:0000259" key="2">
    <source>
        <dbReference type="Pfam" id="PF24883"/>
    </source>
</evidence>
<dbReference type="Pfam" id="PF24883">
    <property type="entry name" value="NPHP3_N"/>
    <property type="match status" value="1"/>
</dbReference>
<keyword evidence="1" id="KW-0677">Repeat</keyword>
<dbReference type="Gene3D" id="3.40.50.300">
    <property type="entry name" value="P-loop containing nucleotide triphosphate hydrolases"/>
    <property type="match status" value="1"/>
</dbReference>
<evidence type="ECO:0000313" key="3">
    <source>
        <dbReference type="EMBL" id="KAJ3562015.1"/>
    </source>
</evidence>
<dbReference type="InterPro" id="IPR027417">
    <property type="entry name" value="P-loop_NTPase"/>
</dbReference>
<evidence type="ECO:0000313" key="4">
    <source>
        <dbReference type="Proteomes" id="UP001213000"/>
    </source>
</evidence>
<dbReference type="PANTHER" id="PTHR10039">
    <property type="entry name" value="AMELOGENIN"/>
    <property type="match status" value="1"/>
</dbReference>
<reference evidence="3" key="1">
    <citation type="submission" date="2022-07" db="EMBL/GenBank/DDBJ databases">
        <title>Genome Sequence of Leucocoprinus birnbaumii.</title>
        <authorList>
            <person name="Buettner E."/>
        </authorList>
    </citation>
    <scope>NUCLEOTIDE SEQUENCE</scope>
    <source>
        <strain evidence="3">VT141</strain>
    </source>
</reference>
<proteinExistence type="predicted"/>
<accession>A0AAD5YLV9</accession>
<evidence type="ECO:0000256" key="1">
    <source>
        <dbReference type="ARBA" id="ARBA00022737"/>
    </source>
</evidence>
<dbReference type="PANTHER" id="PTHR10039:SF14">
    <property type="entry name" value="NACHT DOMAIN-CONTAINING PROTEIN"/>
    <property type="match status" value="1"/>
</dbReference>
<dbReference type="EMBL" id="JANIEX010000924">
    <property type="protein sequence ID" value="KAJ3562015.1"/>
    <property type="molecule type" value="Genomic_DNA"/>
</dbReference>
<name>A0AAD5YLV9_9AGAR</name>
<dbReference type="SUPFAM" id="SSF52540">
    <property type="entry name" value="P-loop containing nucleoside triphosphate hydrolases"/>
    <property type="match status" value="1"/>
</dbReference>
<protein>
    <recommendedName>
        <fullName evidence="2">Nephrocystin 3-like N-terminal domain-containing protein</fullName>
    </recommendedName>
</protein>
<feature type="domain" description="Nephrocystin 3-like N-terminal" evidence="2">
    <location>
        <begin position="87"/>
        <end position="255"/>
    </location>
</feature>
<sequence length="550" mass="62446">MPLFSKPQNFQISGGNWTDNSVRNEVVTYVQGRLNGKVAILLNFDKPQFSSHQNPLSGIDVLLEASEPGAAHNSVARTLAPRCHPGTRERFIQELTRWAVALSEYHPLVWMKGPAGVGKSAIAQSCVEQLSAESIPYVAYFFSINGRSDPRRLFPSIAYQLSLLIPEYHAFLEEKISRDKTLSTRSLRGQLHGLIVEPLRELQKMHINTVDQRIPIFVDGLDECEDHRAQCDIVEAVAEVLRLGVLPLRFAIFSRPEAHIETTFSQSDITRAFTQIISLQISRGDDEEIERFLRSGFQEILGRRNMPKGYAWPSDKEISDLVDAADGLFNYASAALKFIDDKKWLDPREPLRLVLDSSRDPPPLTASPSPFAELDALYLLIMKNILPERLPLCKILLTFLCFKMIFFDWKGSSILFHSNLLGLSEFQYRAICGDLNSVLYIKEQPPIELPKGVDPTRSFLENDQRHAQDISLLVQECLGGTIYFHHKSFIDFLTNPSRCGTYCINTPLAYTNLFEHMLRVYPNYDHIYETSNAGEVLNLLRCLYGPSYKM</sequence>
<keyword evidence="4" id="KW-1185">Reference proteome</keyword>
<dbReference type="Proteomes" id="UP001213000">
    <property type="component" value="Unassembled WGS sequence"/>
</dbReference>